<evidence type="ECO:0008006" key="3">
    <source>
        <dbReference type="Google" id="ProtNLM"/>
    </source>
</evidence>
<gene>
    <name evidence="1" type="ORF">N792_02150</name>
</gene>
<proteinExistence type="predicted"/>
<dbReference type="RefSeq" id="WP_036192059.1">
    <property type="nucleotide sequence ID" value="NZ_AVPS01000001.1"/>
</dbReference>
<dbReference type="Pfam" id="PF06041">
    <property type="entry name" value="DUF924"/>
    <property type="match status" value="1"/>
</dbReference>
<dbReference type="AlphaFoldDB" id="A0A0A0ESC7"/>
<dbReference type="Proteomes" id="UP000030017">
    <property type="component" value="Unassembled WGS sequence"/>
</dbReference>
<dbReference type="eggNOG" id="COG3803">
    <property type="taxonomic scope" value="Bacteria"/>
</dbReference>
<dbReference type="Gene3D" id="1.25.40.10">
    <property type="entry name" value="Tetratricopeptide repeat domain"/>
    <property type="match status" value="1"/>
</dbReference>
<keyword evidence="2" id="KW-1185">Reference proteome</keyword>
<dbReference type="STRING" id="1122185.N792_02150"/>
<accession>A0A0A0ESC7</accession>
<evidence type="ECO:0000313" key="1">
    <source>
        <dbReference type="EMBL" id="KGM53043.1"/>
    </source>
</evidence>
<sequence>MDAVARDVFDFWLEAGPERWFRGGPDFDALCRERLLDAHMAASRGELEHWGEWADSAMALVLLLDQVPRNVFRGSAHAYATDPLACAVATRAVGHGFDTQVDPALRRFFYLPFTHSENPMEQQRSVELHRTMPGEEPDKWALHHQAIIERFGRFPHRNRVLGRATTPGEQAWLDEGGFSG</sequence>
<name>A0A0A0ESC7_9GAMM</name>
<protein>
    <recommendedName>
        <fullName evidence="3">Transmembrane protein</fullName>
    </recommendedName>
</protein>
<dbReference type="InterPro" id="IPR011990">
    <property type="entry name" value="TPR-like_helical_dom_sf"/>
</dbReference>
<dbReference type="EMBL" id="AVPS01000001">
    <property type="protein sequence ID" value="KGM53043.1"/>
    <property type="molecule type" value="Genomic_DNA"/>
</dbReference>
<evidence type="ECO:0000313" key="2">
    <source>
        <dbReference type="Proteomes" id="UP000030017"/>
    </source>
</evidence>
<dbReference type="Gene3D" id="1.20.58.320">
    <property type="entry name" value="TPR-like"/>
    <property type="match status" value="1"/>
</dbReference>
<reference evidence="1 2" key="1">
    <citation type="submission" date="2013-08" db="EMBL/GenBank/DDBJ databases">
        <title>Genome sequencing of Lysobacter.</title>
        <authorList>
            <person name="Zhang S."/>
            <person name="Wang G."/>
        </authorList>
    </citation>
    <scope>NUCLEOTIDE SEQUENCE [LARGE SCALE GENOMIC DNA]</scope>
    <source>
        <strain evidence="1 2">Ko07</strain>
    </source>
</reference>
<dbReference type="SUPFAM" id="SSF48452">
    <property type="entry name" value="TPR-like"/>
    <property type="match status" value="1"/>
</dbReference>
<comment type="caution">
    <text evidence="1">The sequence shown here is derived from an EMBL/GenBank/DDBJ whole genome shotgun (WGS) entry which is preliminary data.</text>
</comment>
<dbReference type="InterPro" id="IPR010323">
    <property type="entry name" value="DUF924"/>
</dbReference>
<organism evidence="1 2">
    <name type="scientific">Lysobacter concretionis Ko07 = DSM 16239</name>
    <dbReference type="NCBI Taxonomy" id="1122185"/>
    <lineage>
        <taxon>Bacteria</taxon>
        <taxon>Pseudomonadati</taxon>
        <taxon>Pseudomonadota</taxon>
        <taxon>Gammaproteobacteria</taxon>
        <taxon>Lysobacterales</taxon>
        <taxon>Lysobacteraceae</taxon>
        <taxon>Novilysobacter</taxon>
    </lineage>
</organism>